<feature type="disulfide bond" evidence="12">
    <location>
        <begin position="77"/>
        <end position="89"/>
    </location>
</feature>
<evidence type="ECO:0000256" key="2">
    <source>
        <dbReference type="ARBA" id="ARBA00004613"/>
    </source>
</evidence>
<keyword evidence="6 12" id="KW-0147">Chitin-binding</keyword>
<dbReference type="InterPro" id="IPR017853">
    <property type="entry name" value="GH"/>
</dbReference>
<evidence type="ECO:0000256" key="3">
    <source>
        <dbReference type="ARBA" id="ARBA00008682"/>
    </source>
</evidence>
<dbReference type="GO" id="GO:0008061">
    <property type="term" value="F:chitin binding"/>
    <property type="evidence" value="ECO:0007669"/>
    <property type="project" value="UniProtKB-UniRule"/>
</dbReference>
<evidence type="ECO:0000256" key="14">
    <source>
        <dbReference type="SAM" id="SignalP"/>
    </source>
</evidence>
<keyword evidence="11" id="KW-0624">Polysaccharide degradation</keyword>
<dbReference type="InterPro" id="IPR011583">
    <property type="entry name" value="Chitinase_II/V-like_cat"/>
</dbReference>
<dbReference type="Pfam" id="PF00704">
    <property type="entry name" value="Glyco_hydro_18"/>
    <property type="match status" value="1"/>
</dbReference>
<dbReference type="AlphaFoldDB" id="A0AAJ0BE88"/>
<feature type="domain" description="Chitin-binding type-1" evidence="15">
    <location>
        <begin position="60"/>
        <end position="108"/>
    </location>
</feature>
<accession>A0AAJ0BE88</accession>
<feature type="non-terminal residue" evidence="17">
    <location>
        <position position="1"/>
    </location>
</feature>
<evidence type="ECO:0000256" key="12">
    <source>
        <dbReference type="PROSITE-ProRule" id="PRU00261"/>
    </source>
</evidence>
<dbReference type="PROSITE" id="PS51910">
    <property type="entry name" value="GH18_2"/>
    <property type="match status" value="1"/>
</dbReference>
<dbReference type="PROSITE" id="PS01095">
    <property type="entry name" value="GH18_1"/>
    <property type="match status" value="1"/>
</dbReference>
<dbReference type="SUPFAM" id="SSF54556">
    <property type="entry name" value="Chitinase insertion domain"/>
    <property type="match status" value="1"/>
</dbReference>
<keyword evidence="10 13" id="KW-0326">Glycosidase</keyword>
<evidence type="ECO:0000313" key="18">
    <source>
        <dbReference type="Proteomes" id="UP001239445"/>
    </source>
</evidence>
<dbReference type="CDD" id="cd00035">
    <property type="entry name" value="ChtBD1"/>
    <property type="match status" value="1"/>
</dbReference>
<keyword evidence="18" id="KW-1185">Reference proteome</keyword>
<evidence type="ECO:0000256" key="5">
    <source>
        <dbReference type="ARBA" id="ARBA00022525"/>
    </source>
</evidence>
<feature type="non-terminal residue" evidence="17">
    <location>
        <position position="1257"/>
    </location>
</feature>
<dbReference type="PANTHER" id="PTHR11177">
    <property type="entry name" value="CHITINASE"/>
    <property type="match status" value="1"/>
</dbReference>
<organism evidence="17 18">
    <name type="scientific">Echria macrotheca</name>
    <dbReference type="NCBI Taxonomy" id="438768"/>
    <lineage>
        <taxon>Eukaryota</taxon>
        <taxon>Fungi</taxon>
        <taxon>Dikarya</taxon>
        <taxon>Ascomycota</taxon>
        <taxon>Pezizomycotina</taxon>
        <taxon>Sordariomycetes</taxon>
        <taxon>Sordariomycetidae</taxon>
        <taxon>Sordariales</taxon>
        <taxon>Schizotheciaceae</taxon>
        <taxon>Echria</taxon>
    </lineage>
</organism>
<proteinExistence type="inferred from homology"/>
<keyword evidence="8" id="KW-0146">Chitin degradation</keyword>
<evidence type="ECO:0000259" key="15">
    <source>
        <dbReference type="PROSITE" id="PS50941"/>
    </source>
</evidence>
<dbReference type="Gene3D" id="3.30.60.10">
    <property type="entry name" value="Endochitinase-like"/>
    <property type="match status" value="1"/>
</dbReference>
<dbReference type="PROSITE" id="PS50941">
    <property type="entry name" value="CHIT_BIND_I_2"/>
    <property type="match status" value="1"/>
</dbReference>
<dbReference type="Pfam" id="PF00187">
    <property type="entry name" value="Chitin_bind_1"/>
    <property type="match status" value="1"/>
</dbReference>
<feature type="domain" description="GH18" evidence="16">
    <location>
        <begin position="113"/>
        <end position="472"/>
    </location>
</feature>
<dbReference type="SUPFAM" id="SSF57016">
    <property type="entry name" value="Plant lectins/antimicrobial peptides"/>
    <property type="match status" value="1"/>
</dbReference>
<evidence type="ECO:0000256" key="11">
    <source>
        <dbReference type="ARBA" id="ARBA00023326"/>
    </source>
</evidence>
<evidence type="ECO:0000256" key="13">
    <source>
        <dbReference type="RuleBase" id="RU000489"/>
    </source>
</evidence>
<name>A0AAJ0BE88_9PEZI</name>
<comment type="caution">
    <text evidence="17">The sequence shown here is derived from an EMBL/GenBank/DDBJ whole genome shotgun (WGS) entry which is preliminary data.</text>
</comment>
<dbReference type="EMBL" id="MU839831">
    <property type="protein sequence ID" value="KAK1756646.1"/>
    <property type="molecule type" value="Genomic_DNA"/>
</dbReference>
<evidence type="ECO:0000256" key="8">
    <source>
        <dbReference type="ARBA" id="ARBA00023024"/>
    </source>
</evidence>
<comment type="caution">
    <text evidence="12">Lacks conserved residue(s) required for the propagation of feature annotation.</text>
</comment>
<evidence type="ECO:0000256" key="1">
    <source>
        <dbReference type="ARBA" id="ARBA00000822"/>
    </source>
</evidence>
<dbReference type="InterPro" id="IPR018371">
    <property type="entry name" value="Chitin-binding_1_CS"/>
</dbReference>
<evidence type="ECO:0000313" key="17">
    <source>
        <dbReference type="EMBL" id="KAK1756646.1"/>
    </source>
</evidence>
<dbReference type="GO" id="GO:0006032">
    <property type="term" value="P:chitin catabolic process"/>
    <property type="evidence" value="ECO:0007669"/>
    <property type="project" value="UniProtKB-KW"/>
</dbReference>
<evidence type="ECO:0000256" key="10">
    <source>
        <dbReference type="ARBA" id="ARBA00023295"/>
    </source>
</evidence>
<dbReference type="GO" id="GO:0008843">
    <property type="term" value="F:endochitinase activity"/>
    <property type="evidence" value="ECO:0007669"/>
    <property type="project" value="UniProtKB-EC"/>
</dbReference>
<comment type="similarity">
    <text evidence="3">Belongs to the glycosyl hydrolase 18 family. Chitinase class V subfamily.</text>
</comment>
<dbReference type="Proteomes" id="UP001239445">
    <property type="component" value="Unassembled WGS sequence"/>
</dbReference>
<keyword evidence="5" id="KW-0964">Secreted</keyword>
<protein>
    <recommendedName>
        <fullName evidence="4">chitinase</fullName>
        <ecNumber evidence="4">3.2.1.14</ecNumber>
    </recommendedName>
</protein>
<keyword evidence="7 13" id="KW-0378">Hydrolase</keyword>
<evidence type="ECO:0000256" key="9">
    <source>
        <dbReference type="ARBA" id="ARBA00023277"/>
    </source>
</evidence>
<comment type="catalytic activity">
    <reaction evidence="1">
        <text>Random endo-hydrolysis of N-acetyl-beta-D-glucosaminide (1-&gt;4)-beta-linkages in chitin and chitodextrins.</text>
        <dbReference type="EC" id="3.2.1.14"/>
    </reaction>
</comment>
<dbReference type="GO" id="GO:0005576">
    <property type="term" value="C:extracellular region"/>
    <property type="evidence" value="ECO:0007669"/>
    <property type="project" value="UniProtKB-SubCell"/>
</dbReference>
<dbReference type="EC" id="3.2.1.14" evidence="4"/>
<evidence type="ECO:0000256" key="7">
    <source>
        <dbReference type="ARBA" id="ARBA00022801"/>
    </source>
</evidence>
<comment type="subcellular location">
    <subcellularLocation>
        <location evidence="2">Secreted</location>
    </subcellularLocation>
</comment>
<dbReference type="InterPro" id="IPR001002">
    <property type="entry name" value="Chitin-bd_1"/>
</dbReference>
<dbReference type="InterPro" id="IPR036861">
    <property type="entry name" value="Endochitinase-like_sf"/>
</dbReference>
<dbReference type="SMART" id="SM00636">
    <property type="entry name" value="Glyco_18"/>
    <property type="match status" value="1"/>
</dbReference>
<evidence type="ECO:0000256" key="4">
    <source>
        <dbReference type="ARBA" id="ARBA00012729"/>
    </source>
</evidence>
<dbReference type="GO" id="GO:0000272">
    <property type="term" value="P:polysaccharide catabolic process"/>
    <property type="evidence" value="ECO:0007669"/>
    <property type="project" value="UniProtKB-KW"/>
</dbReference>
<dbReference type="InterPro" id="IPR001579">
    <property type="entry name" value="Glyco_hydro_18_chit_AS"/>
</dbReference>
<evidence type="ECO:0000256" key="6">
    <source>
        <dbReference type="ARBA" id="ARBA00022669"/>
    </source>
</evidence>
<dbReference type="InterPro" id="IPR029070">
    <property type="entry name" value="Chitinase_insertion_sf"/>
</dbReference>
<dbReference type="SUPFAM" id="SSF51445">
    <property type="entry name" value="(Trans)glycosidases"/>
    <property type="match status" value="1"/>
</dbReference>
<dbReference type="InterPro" id="IPR050314">
    <property type="entry name" value="Glycosyl_Hydrlase_18"/>
</dbReference>
<keyword evidence="14" id="KW-0732">Signal</keyword>
<dbReference type="InterPro" id="IPR001223">
    <property type="entry name" value="Glyco_hydro18_cat"/>
</dbReference>
<gene>
    <name evidence="17" type="ORF">QBC47DRAFT_443078</name>
</gene>
<feature type="disulfide bond" evidence="12">
    <location>
        <begin position="82"/>
        <end position="96"/>
    </location>
</feature>
<dbReference type="PANTHER" id="PTHR11177:SF333">
    <property type="entry name" value="CHITINASE"/>
    <property type="match status" value="1"/>
</dbReference>
<dbReference type="SMART" id="SM00270">
    <property type="entry name" value="ChtBD1"/>
    <property type="match status" value="2"/>
</dbReference>
<dbReference type="PROSITE" id="PS00026">
    <property type="entry name" value="CHIT_BIND_I_1"/>
    <property type="match status" value="1"/>
</dbReference>
<feature type="signal peptide" evidence="14">
    <location>
        <begin position="1"/>
        <end position="22"/>
    </location>
</feature>
<keyword evidence="9" id="KW-0119">Carbohydrate metabolism</keyword>
<sequence length="1257" mass="139005">LLSALGLVFYLSLSLFSEYTSAQSCSVAAPCEVGCCNSFGYCGFGPDYCGKTCVKDCDRKSDCDPGHGKEWSKSEKCPLNVCCSKYGFCGTTKDFCGNKTVKRPSCSSNNGLSRVIGYYEGWAAGRSCNAIFPEQIPAGVYSHINFAFATIDPKTFHVKPWDAADVGLYERLMLLKKKDPFLKIMVAIGGWAFNDPGPTRTTFSDLAASVSRQKAFIDSLVSFMATYGFDGIDVDWEYPEADDRAGRAVDFENYPKFMARLKTALSATGGRNLLSITLPASYWYLQHFDLKSLAKEVSWFNVMSYDLHGMWDFPNKWTGPYLNAHTNLTEISDALDLIWRNDIKPEMVVLGLGFYGRAFRATSQSCLEPGCTFQQKPAEGGRCSKEPGILLNSEIDQIVKERNIKPKLYKDAAVKVATWANQWVAYDDEETFGIKSTFAQSHCMGGLMVWAISHDTADAKYSKAIAKVANRRAGPQAALSDDSPVTSTTVPIPQCKWMGCGEGCPSGWIHMKRSDSDRHDDNEYMLWDKGCEDPIGGTRPLCCPTDNPLPQCGWYTHHNGACEPGCPSGFVETATTDAACRHAYQSACCKISKSTDLYTTCEWGPWPACDALKQCPWKDSSKNTLVATSIIGLGGSLCDDSSPGRQQRKLCCNNKDSNKTWKNCKWYQELLDNDEYFKLGFNTCKPTCPKDLVLVAQDLGDVNVDDPNNVSKCVAGGRANCCEASYTYEKITPNPVLDEYRQSAQQYLQAPTCPNPDSVFRKRSSGMPSSKDLILKRSDPVYYSRTSELLLTLLTGAAAQAMLDALGRIWDSTIGQLYTNMKIANLRDFAKTLSAWTIMGPIYVTHKFLCLPDYWNDRIAFWLGTAPTGTQLLDCATGKCSTSSKPNTDYGCLARQDPDGPGFVIQPNSIDTGSSSAEVVRTHLNATSNQSHRNGTVLVERKLGRRGNSRDFDVKISDPDTGQSSSFSVTLPAYPSAGPSGLDGDDPLNDEVLDVIDWDDCTETRIRRYSLPYGGRYVATEHLIEGQMIPLFIQHAVAGTLPSGRRPRTPRVPAAFFLAMRRADLPVQDLPPLPGGAVLIRGLDRIMECLGSETNRANFVLCQVDINAMKALIMVGKEPISRDIMAVIIQTDPAQAIAGIRYSIAAIRYINYRGTPSVNVRLGNIVNNVHSDFLGDHYNSQPGNENNQAQVSNYWAEWAVDHMEWAGNHAQTWAREWLQKMKEFWSKQKGDFAKKILAMIAVLEAEVPDLIIDTDFF</sequence>
<dbReference type="Gene3D" id="3.20.20.80">
    <property type="entry name" value="Glycosidases"/>
    <property type="match status" value="1"/>
</dbReference>
<reference evidence="17" key="1">
    <citation type="submission" date="2023-06" db="EMBL/GenBank/DDBJ databases">
        <title>Genome-scale phylogeny and comparative genomics of the fungal order Sordariales.</title>
        <authorList>
            <consortium name="Lawrence Berkeley National Laboratory"/>
            <person name="Hensen N."/>
            <person name="Bonometti L."/>
            <person name="Westerberg I."/>
            <person name="Brannstrom I.O."/>
            <person name="Guillou S."/>
            <person name="Cros-Aarteil S."/>
            <person name="Calhoun S."/>
            <person name="Haridas S."/>
            <person name="Kuo A."/>
            <person name="Mondo S."/>
            <person name="Pangilinan J."/>
            <person name="Riley R."/>
            <person name="Labutti K."/>
            <person name="Andreopoulos B."/>
            <person name="Lipzen A."/>
            <person name="Chen C."/>
            <person name="Yanf M."/>
            <person name="Daum C."/>
            <person name="Ng V."/>
            <person name="Clum A."/>
            <person name="Steindorff A."/>
            <person name="Ohm R."/>
            <person name="Martin F."/>
            <person name="Silar P."/>
            <person name="Natvig D."/>
            <person name="Lalanne C."/>
            <person name="Gautier V."/>
            <person name="Ament-Velasquez S.L."/>
            <person name="Kruys A."/>
            <person name="Hutchinson M.I."/>
            <person name="Powell A.J."/>
            <person name="Barry K."/>
            <person name="Miller A.N."/>
            <person name="Grigoriev I.V."/>
            <person name="Debuchy R."/>
            <person name="Gladieux P."/>
            <person name="Thoren M.H."/>
            <person name="Johannesson H."/>
        </authorList>
    </citation>
    <scope>NUCLEOTIDE SEQUENCE</scope>
    <source>
        <strain evidence="17">PSN4</strain>
    </source>
</reference>
<dbReference type="Gene3D" id="3.10.50.10">
    <property type="match status" value="1"/>
</dbReference>
<keyword evidence="12" id="KW-1015">Disulfide bond</keyword>
<feature type="chain" id="PRO_5042529354" description="chitinase" evidence="14">
    <location>
        <begin position="23"/>
        <end position="1257"/>
    </location>
</feature>
<evidence type="ECO:0000259" key="16">
    <source>
        <dbReference type="PROSITE" id="PS51910"/>
    </source>
</evidence>